<sequence>MLNDHRICLLTNAQTSPSVAVRACFPFRPSRSRRAITIFSIPHAIL</sequence>
<accession>C4FEX5</accession>
<reference evidence="1" key="1">
    <citation type="submission" date="2009-04" db="EMBL/GenBank/DDBJ databases">
        <authorList>
            <person name="Weinstock G."/>
            <person name="Sodergren E."/>
            <person name="Clifton S."/>
            <person name="Fulton L."/>
            <person name="Fulton B."/>
            <person name="Courtney L."/>
            <person name="Fronick C."/>
            <person name="Harrison M."/>
            <person name="Strong C."/>
            <person name="Farmer C."/>
            <person name="Delahaunty K."/>
            <person name="Markovic C."/>
            <person name="Hall O."/>
            <person name="Minx P."/>
            <person name="Tomlinson C."/>
            <person name="Mitreva M."/>
            <person name="Nelson J."/>
            <person name="Hou S."/>
            <person name="Wollam A."/>
            <person name="Pepin K.H."/>
            <person name="Johnson M."/>
            <person name="Bhonagiri V."/>
            <person name="Nash W.E."/>
            <person name="Warren W."/>
            <person name="Chinwalla A."/>
            <person name="Mardis E.R."/>
            <person name="Wilson R.K."/>
        </authorList>
    </citation>
    <scope>NUCLEOTIDE SEQUENCE [LARGE SCALE GENOMIC DNA]</scope>
    <source>
        <strain evidence="1">DSM 20098</strain>
    </source>
</reference>
<dbReference type="PATRIC" id="fig|518635.7.peg.806"/>
<name>C4FEX5_9BIFI</name>
<gene>
    <name evidence="1" type="ORF">BIFANG_02872</name>
</gene>
<dbReference type="EMBL" id="ABYS02000004">
    <property type="protein sequence ID" value="EEP21507.1"/>
    <property type="molecule type" value="Genomic_DNA"/>
</dbReference>
<keyword evidence="2" id="KW-1185">Reference proteome</keyword>
<proteinExistence type="predicted"/>
<organism evidence="1 2">
    <name type="scientific">Bifidobacterium angulatum DSM 20098 = JCM 7096</name>
    <dbReference type="NCBI Taxonomy" id="518635"/>
    <lineage>
        <taxon>Bacteria</taxon>
        <taxon>Bacillati</taxon>
        <taxon>Actinomycetota</taxon>
        <taxon>Actinomycetes</taxon>
        <taxon>Bifidobacteriales</taxon>
        <taxon>Bifidobacteriaceae</taxon>
        <taxon>Bifidobacterium</taxon>
    </lineage>
</organism>
<comment type="caution">
    <text evidence="1">The sequence shown here is derived from an EMBL/GenBank/DDBJ whole genome shotgun (WGS) entry which is preliminary data.</text>
</comment>
<dbReference type="AlphaFoldDB" id="C4FEX5"/>
<evidence type="ECO:0000313" key="1">
    <source>
        <dbReference type="EMBL" id="EEP21507.1"/>
    </source>
</evidence>
<protein>
    <submittedName>
        <fullName evidence="1">Uncharacterized protein</fullName>
    </submittedName>
</protein>
<dbReference type="Proteomes" id="UP000006408">
    <property type="component" value="Unassembled WGS sequence"/>
</dbReference>
<dbReference type="HOGENOM" id="CLU_3180682_0_0_11"/>
<evidence type="ECO:0000313" key="2">
    <source>
        <dbReference type="Proteomes" id="UP000006408"/>
    </source>
</evidence>